<feature type="domain" description="SHS2" evidence="7">
    <location>
        <begin position="6"/>
        <end position="192"/>
    </location>
</feature>
<evidence type="ECO:0000256" key="2">
    <source>
        <dbReference type="ARBA" id="ARBA00022618"/>
    </source>
</evidence>
<comment type="function">
    <text evidence="5 6">Cell division protein that is involved in the assembly of the Z ring. May serve as a membrane anchor for the Z ring.</text>
</comment>
<dbReference type="NCBIfam" id="TIGR01174">
    <property type="entry name" value="ftsA"/>
    <property type="match status" value="1"/>
</dbReference>
<dbReference type="InterPro" id="IPR043129">
    <property type="entry name" value="ATPase_NBD"/>
</dbReference>
<dbReference type="CDD" id="cd24048">
    <property type="entry name" value="ASKHA_NBD_FtsA"/>
    <property type="match status" value="1"/>
</dbReference>
<evidence type="ECO:0000259" key="7">
    <source>
        <dbReference type="SMART" id="SM00842"/>
    </source>
</evidence>
<keyword evidence="1 5" id="KW-1003">Cell membrane</keyword>
<evidence type="ECO:0000256" key="4">
    <source>
        <dbReference type="ARBA" id="ARBA00023306"/>
    </source>
</evidence>
<dbReference type="PIRSF" id="PIRSF003101">
    <property type="entry name" value="FtsA"/>
    <property type="match status" value="1"/>
</dbReference>
<gene>
    <name evidence="5 8" type="primary">ftsA</name>
    <name evidence="8" type="ORF">GCM10007916_09040</name>
</gene>
<name>A0ABQ6DXG2_9GAMM</name>
<dbReference type="InterPro" id="IPR050696">
    <property type="entry name" value="FtsA/MreB"/>
</dbReference>
<dbReference type="GO" id="GO:0051301">
    <property type="term" value="P:cell division"/>
    <property type="evidence" value="ECO:0007669"/>
    <property type="project" value="UniProtKB-KW"/>
</dbReference>
<accession>A0ABQ6DXG2</accession>
<keyword evidence="9" id="KW-1185">Reference proteome</keyword>
<dbReference type="SUPFAM" id="SSF53067">
    <property type="entry name" value="Actin-like ATPase domain"/>
    <property type="match status" value="2"/>
</dbReference>
<dbReference type="PANTHER" id="PTHR32432">
    <property type="entry name" value="CELL DIVISION PROTEIN FTSA-RELATED"/>
    <property type="match status" value="1"/>
</dbReference>
<evidence type="ECO:0000256" key="5">
    <source>
        <dbReference type="HAMAP-Rule" id="MF_02033"/>
    </source>
</evidence>
<proteinExistence type="inferred from homology"/>
<dbReference type="InterPro" id="IPR003494">
    <property type="entry name" value="SHS2_FtsA"/>
</dbReference>
<dbReference type="RefSeq" id="WP_284202963.1">
    <property type="nucleotide sequence ID" value="NZ_BSPQ01000002.1"/>
</dbReference>
<organism evidence="8 9">
    <name type="scientific">Psychromonas marina</name>
    <dbReference type="NCBI Taxonomy" id="88364"/>
    <lineage>
        <taxon>Bacteria</taxon>
        <taxon>Pseudomonadati</taxon>
        <taxon>Pseudomonadota</taxon>
        <taxon>Gammaproteobacteria</taxon>
        <taxon>Alteromonadales</taxon>
        <taxon>Psychromonadaceae</taxon>
        <taxon>Psychromonas</taxon>
    </lineage>
</organism>
<comment type="similarity">
    <text evidence="5 6">Belongs to the FtsA/MreB family.</text>
</comment>
<evidence type="ECO:0000313" key="9">
    <source>
        <dbReference type="Proteomes" id="UP001157353"/>
    </source>
</evidence>
<dbReference type="Gene3D" id="3.30.1490.110">
    <property type="match status" value="1"/>
</dbReference>
<dbReference type="Gene3D" id="3.30.420.40">
    <property type="match status" value="2"/>
</dbReference>
<dbReference type="NCBIfam" id="NF007009">
    <property type="entry name" value="PRK09472.1"/>
    <property type="match status" value="1"/>
</dbReference>
<dbReference type="SMART" id="SM00842">
    <property type="entry name" value="FtsA"/>
    <property type="match status" value="1"/>
</dbReference>
<evidence type="ECO:0000256" key="1">
    <source>
        <dbReference type="ARBA" id="ARBA00022475"/>
    </source>
</evidence>
<reference evidence="9" key="1">
    <citation type="journal article" date="2019" name="Int. J. Syst. Evol. Microbiol.">
        <title>The Global Catalogue of Microorganisms (GCM) 10K type strain sequencing project: providing services to taxonomists for standard genome sequencing and annotation.</title>
        <authorList>
            <consortium name="The Broad Institute Genomics Platform"/>
            <consortium name="The Broad Institute Genome Sequencing Center for Infectious Disease"/>
            <person name="Wu L."/>
            <person name="Ma J."/>
        </authorList>
    </citation>
    <scope>NUCLEOTIDE SEQUENCE [LARGE SCALE GENOMIC DNA]</scope>
    <source>
        <strain evidence="9">NBRC 103166</strain>
    </source>
</reference>
<protein>
    <recommendedName>
        <fullName evidence="5 6">Cell division protein FtsA</fullName>
    </recommendedName>
</protein>
<dbReference type="Proteomes" id="UP001157353">
    <property type="component" value="Unassembled WGS sequence"/>
</dbReference>
<sequence length="414" mass="44867">MENDYTVGIDIGSHKIVVLIGELLANEQINIVGIGESYSKGVDKGAVTDLDSVVIAIKKALKIAEDMADCQVSSVSLSISGAHIESLNESGTWAIYEHEVKPYDIESVIHNARSIKLRDDQRLLHVIPQEYSIDSQSGINNPLGLSGIKLKADVHLITCHNDLVKNLEKAVERCHLNVDQLTFSGVASSAAILSEDEKELGVCVVDMGSGTMDISVYIAGALRHSSVLDYAGNSVTNDIAIAFSAPPTSAEEVKIKYGSLSKDGISPDEKIELPSVGGRASRSLERHTLIDVVEPRYSELLGLVKKQLYTLGYASDPDGLKQQLAAGIVITGGSAQIRGLVEVAEQVFDSMQVRIGIPQNVKGLADDIASPVYSTALGLLRYKNDEYSEGQEELEENRFSQLLNKVKSWIKKEY</sequence>
<keyword evidence="4 5" id="KW-0131">Cell cycle</keyword>
<keyword evidence="2 5" id="KW-0132">Cell division</keyword>
<comment type="subcellular location">
    <subcellularLocation>
        <location evidence="5">Cell membrane</location>
        <topology evidence="5">Peripheral membrane protein</topology>
        <orientation evidence="5">Cytoplasmic side</orientation>
    </subcellularLocation>
    <text evidence="5">Localizes to the Z ring in an FtsZ-dependent manner. Targeted to the membrane through a conserved C-terminal amphipathic helix.</text>
</comment>
<dbReference type="InterPro" id="IPR020823">
    <property type="entry name" value="Cell_div_FtsA"/>
</dbReference>
<comment type="subunit">
    <text evidence="5">Self-interacts. Interacts with FtsZ.</text>
</comment>
<comment type="caution">
    <text evidence="8">The sequence shown here is derived from an EMBL/GenBank/DDBJ whole genome shotgun (WGS) entry which is preliminary data.</text>
</comment>
<dbReference type="HAMAP" id="MF_02033">
    <property type="entry name" value="FtsA"/>
    <property type="match status" value="1"/>
</dbReference>
<dbReference type="EMBL" id="BSPQ01000002">
    <property type="protein sequence ID" value="GLS89837.1"/>
    <property type="molecule type" value="Genomic_DNA"/>
</dbReference>
<dbReference type="PANTHER" id="PTHR32432:SF4">
    <property type="entry name" value="CELL DIVISION PROTEIN FTSA"/>
    <property type="match status" value="1"/>
</dbReference>
<evidence type="ECO:0000313" key="8">
    <source>
        <dbReference type="EMBL" id="GLS89837.1"/>
    </source>
</evidence>
<evidence type="ECO:0000256" key="3">
    <source>
        <dbReference type="ARBA" id="ARBA00023136"/>
    </source>
</evidence>
<keyword evidence="3 5" id="KW-0472">Membrane</keyword>
<dbReference type="Pfam" id="PF02491">
    <property type="entry name" value="SHS2_FTSA"/>
    <property type="match status" value="1"/>
</dbReference>
<evidence type="ECO:0000256" key="6">
    <source>
        <dbReference type="PIRNR" id="PIRNR003101"/>
    </source>
</evidence>
<dbReference type="Pfam" id="PF14450">
    <property type="entry name" value="FtsA"/>
    <property type="match status" value="1"/>
</dbReference>